<protein>
    <submittedName>
        <fullName evidence="1">Uncharacterized protein</fullName>
    </submittedName>
</protein>
<name>A0A8K0WKT7_9HYPO</name>
<comment type="caution">
    <text evidence="1">The sequence shown here is derived from an EMBL/GenBank/DDBJ whole genome shotgun (WGS) entry which is preliminary data.</text>
</comment>
<evidence type="ECO:0000313" key="1">
    <source>
        <dbReference type="EMBL" id="KAH7303727.1"/>
    </source>
</evidence>
<accession>A0A8K0WKT7</accession>
<dbReference type="Proteomes" id="UP000813444">
    <property type="component" value="Unassembled WGS sequence"/>
</dbReference>
<dbReference type="EMBL" id="JAGPNK010000029">
    <property type="protein sequence ID" value="KAH7303727.1"/>
    <property type="molecule type" value="Genomic_DNA"/>
</dbReference>
<organism evidence="1 2">
    <name type="scientific">Stachybotrys elegans</name>
    <dbReference type="NCBI Taxonomy" id="80388"/>
    <lineage>
        <taxon>Eukaryota</taxon>
        <taxon>Fungi</taxon>
        <taxon>Dikarya</taxon>
        <taxon>Ascomycota</taxon>
        <taxon>Pezizomycotina</taxon>
        <taxon>Sordariomycetes</taxon>
        <taxon>Hypocreomycetidae</taxon>
        <taxon>Hypocreales</taxon>
        <taxon>Stachybotryaceae</taxon>
        <taxon>Stachybotrys</taxon>
    </lineage>
</organism>
<evidence type="ECO:0000313" key="2">
    <source>
        <dbReference type="Proteomes" id="UP000813444"/>
    </source>
</evidence>
<keyword evidence="2" id="KW-1185">Reference proteome</keyword>
<proteinExistence type="predicted"/>
<sequence length="281" mass="32157">MKKPGSGVTLGSIQIPYHPTTIRTFIPPYPQAQAHILLPIVTYPLNAQPLIMDQYLRNITDIWSKCRVAAHTSAYNPESWERLYQSLEGWSETMPIEFHLNSLQIAVFEEEAPEAATWPDFLTMYVLFDDAGLQLYRLKQKALQPTGEECNQIVGKICDFTKMAFETIRTARFMIRRWPFFRNLLPPVIALLAADAAEALCDYGPMHRIDEMIGSVNDAIQLVDEIPLYAIVGNDQFGVWKELLPQRMMELYNMRKEFILIGEAQKSAECSTEEEPECSCE</sequence>
<reference evidence="1" key="1">
    <citation type="journal article" date="2021" name="Nat. Commun.">
        <title>Genetic determinants of endophytism in the Arabidopsis root mycobiome.</title>
        <authorList>
            <person name="Mesny F."/>
            <person name="Miyauchi S."/>
            <person name="Thiergart T."/>
            <person name="Pickel B."/>
            <person name="Atanasova L."/>
            <person name="Karlsson M."/>
            <person name="Huettel B."/>
            <person name="Barry K.W."/>
            <person name="Haridas S."/>
            <person name="Chen C."/>
            <person name="Bauer D."/>
            <person name="Andreopoulos W."/>
            <person name="Pangilinan J."/>
            <person name="LaButti K."/>
            <person name="Riley R."/>
            <person name="Lipzen A."/>
            <person name="Clum A."/>
            <person name="Drula E."/>
            <person name="Henrissat B."/>
            <person name="Kohler A."/>
            <person name="Grigoriev I.V."/>
            <person name="Martin F.M."/>
            <person name="Hacquard S."/>
        </authorList>
    </citation>
    <scope>NUCLEOTIDE SEQUENCE</scope>
    <source>
        <strain evidence="1">MPI-CAGE-CH-0235</strain>
    </source>
</reference>
<gene>
    <name evidence="1" type="ORF">B0I35DRAFT_414933</name>
</gene>
<dbReference type="AlphaFoldDB" id="A0A8K0WKT7"/>